<dbReference type="eggNOG" id="ENOG5032WGX">
    <property type="taxonomic scope" value="Bacteria"/>
</dbReference>
<dbReference type="KEGG" id="lbn:LBUCD034_0096"/>
<protein>
    <recommendedName>
        <fullName evidence="3">DUF2877 domain-containing protein</fullName>
    </recommendedName>
</protein>
<reference evidence="1 2" key="1">
    <citation type="journal article" date="2012" name="J. Biotechnol.">
        <title>Insights into the completely annotated genome of Lactobacillus buchneri CD034, a strain isolated from stable grass silage.</title>
        <authorList>
            <person name="Heinl S."/>
            <person name="Wibberg D."/>
            <person name="Eikmeyer F."/>
            <person name="Szczepanowski R."/>
            <person name="Blom J."/>
            <person name="Linke B."/>
            <person name="Goesmann A."/>
            <person name="Grabherr R."/>
            <person name="Schwab H."/>
            <person name="Puhler A."/>
            <person name="Schluter A."/>
        </authorList>
    </citation>
    <scope>NUCLEOTIDE SEQUENCE [LARGE SCALE GENOMIC DNA]</scope>
    <source>
        <strain evidence="1 2">CD034</strain>
    </source>
</reference>
<dbReference type="Proteomes" id="UP000007332">
    <property type="component" value="Chromosome"/>
</dbReference>
<dbReference type="AlphaFoldDB" id="J9VY75"/>
<dbReference type="EMBL" id="CP003043">
    <property type="protein sequence ID" value="AFR99208.1"/>
    <property type="molecule type" value="Genomic_DNA"/>
</dbReference>
<evidence type="ECO:0000313" key="2">
    <source>
        <dbReference type="Proteomes" id="UP000007332"/>
    </source>
</evidence>
<keyword evidence="2" id="KW-1185">Reference proteome</keyword>
<organism evidence="1 2">
    <name type="scientific">Lentilactobacillus buchneri subsp. silagei CD034</name>
    <dbReference type="NCBI Taxonomy" id="1071400"/>
    <lineage>
        <taxon>Bacteria</taxon>
        <taxon>Bacillati</taxon>
        <taxon>Bacillota</taxon>
        <taxon>Bacilli</taxon>
        <taxon>Lactobacillales</taxon>
        <taxon>Lactobacillaceae</taxon>
        <taxon>Lentilactobacillus</taxon>
        <taxon>Lentilactobacillus buchneri subsp. silagei</taxon>
    </lineage>
</organism>
<dbReference type="Pfam" id="PF11392">
    <property type="entry name" value="AllH"/>
    <property type="match status" value="1"/>
</dbReference>
<sequence>MLPLHLFNKNHGIVSTVFQHSFNIKFPELLFHVGGISESLSATGITISDELVDRLLKDVDVGNRVLYKNEQLFIYTNSDIKTISLSDLTEVDLRIPQVTFDQTPLEQIISAFKIIDFAEDWGLSDKYSPQKVVNMIHQSQTDTERAKTLNFLYGRGRGLTPSGDDIIVGCLSILAAMGYPQLTQWQEVIHKRLELGGTTDVSESYIGAALDGYTSKKMVAFLKVIQVGAIEQIEPAILGIQDFGHTSGTDTLLGMYTAFTML</sequence>
<evidence type="ECO:0008006" key="3">
    <source>
        <dbReference type="Google" id="ProtNLM"/>
    </source>
</evidence>
<dbReference type="PATRIC" id="fig|1071400.3.peg.95"/>
<proteinExistence type="predicted"/>
<evidence type="ECO:0000313" key="1">
    <source>
        <dbReference type="EMBL" id="AFR99208.1"/>
    </source>
</evidence>
<dbReference type="HOGENOM" id="CLU_072005_1_0_9"/>
<gene>
    <name evidence="1" type="ORF">LBUCD034_0096</name>
</gene>
<name>J9VY75_LENBU</name>
<dbReference type="InterPro" id="IPR021530">
    <property type="entry name" value="AllH-like"/>
</dbReference>
<dbReference type="STRING" id="1071400.LBUCD034_0096"/>
<accession>J9VY75</accession>